<keyword evidence="2" id="KW-0433">Leucine-rich repeat</keyword>
<dbReference type="Gene3D" id="3.80.10.10">
    <property type="entry name" value="Ribonuclease Inhibitor"/>
    <property type="match status" value="1"/>
</dbReference>
<dbReference type="InterPro" id="IPR001611">
    <property type="entry name" value="Leu-rich_rpt"/>
</dbReference>
<evidence type="ECO:0000256" key="1">
    <source>
        <dbReference type="ARBA" id="ARBA00022468"/>
    </source>
</evidence>
<dbReference type="CDD" id="cd00116">
    <property type="entry name" value="LRR_RI"/>
    <property type="match status" value="1"/>
</dbReference>
<dbReference type="GO" id="GO:0005096">
    <property type="term" value="F:GTPase activator activity"/>
    <property type="evidence" value="ECO:0007669"/>
    <property type="project" value="UniProtKB-KW"/>
</dbReference>
<dbReference type="GO" id="GO:0005634">
    <property type="term" value="C:nucleus"/>
    <property type="evidence" value="ECO:0007669"/>
    <property type="project" value="TreeGrafter"/>
</dbReference>
<evidence type="ECO:0000256" key="3">
    <source>
        <dbReference type="ARBA" id="ARBA00022737"/>
    </source>
</evidence>
<proteinExistence type="predicted"/>
<evidence type="ECO:0000256" key="4">
    <source>
        <dbReference type="SAM" id="MobiDB-lite"/>
    </source>
</evidence>
<feature type="region of interest" description="Disordered" evidence="4">
    <location>
        <begin position="337"/>
        <end position="370"/>
    </location>
</feature>
<comment type="caution">
    <text evidence="5">The sequence shown here is derived from an EMBL/GenBank/DDBJ whole genome shotgun (WGS) entry which is preliminary data.</text>
</comment>
<sequence>MSINAGANVFSIESKGLKLNTAEDVQEFVNSISEIKNLEQVILSGNTFGVEAAQAIAGVLKGKKTMRIVNASDIFTGRLREEIPYAVKAFCDALEENEQLIELNFSDNAFGPAGAEPMVEFLSNNKWFQVLKLNNNGLGTRGGTLIGKALLALANKNVSEGRSSSFRTIIAGRNRLEDGSSQALADAIAAHGTLTEIRMPQNGIRPDGIITLLKGFAACKNLEVLDLQDNTFTEKGSVAFAKALVEWPNLRVLNVGDCLLSEKGGVAIAEALLLGHNKKLETLNLQYNEIDSKGVNILATAISTHLKSLSSLELNGNKVDPEDISIKNVRNALEENGYADALGELDDMEVEEEEEEEQEEEQEEDDVEKVEKFSAVKNEVKLDEKNTTELITSSKIVVKETKELDIENKKEPTVSKKLEKLPIKELEDKEDLVDPQKSEKRTIEAKAVEDKTREINKDQENQLINSEDQVESIRERITKVQILH</sequence>
<keyword evidence="6" id="KW-1185">Reference proteome</keyword>
<dbReference type="EMBL" id="LLXI01000433">
    <property type="protein sequence ID" value="PKY46099.1"/>
    <property type="molecule type" value="Genomic_DNA"/>
</dbReference>
<dbReference type="GO" id="GO:0006913">
    <property type="term" value="P:nucleocytoplasmic transport"/>
    <property type="evidence" value="ECO:0007669"/>
    <property type="project" value="TreeGrafter"/>
</dbReference>
<dbReference type="Pfam" id="PF13516">
    <property type="entry name" value="LRR_6"/>
    <property type="match status" value="3"/>
</dbReference>
<dbReference type="VEuPathDB" id="FungiDB:FUN_020053"/>
<dbReference type="SMART" id="SM00368">
    <property type="entry name" value="LRR_RI"/>
    <property type="match status" value="9"/>
</dbReference>
<name>A0A2I1GHL3_9GLOM</name>
<dbReference type="InterPro" id="IPR032675">
    <property type="entry name" value="LRR_dom_sf"/>
</dbReference>
<evidence type="ECO:0000313" key="5">
    <source>
        <dbReference type="EMBL" id="PKY46099.1"/>
    </source>
</evidence>
<evidence type="ECO:0000313" key="6">
    <source>
        <dbReference type="Proteomes" id="UP000234323"/>
    </source>
</evidence>
<gene>
    <name evidence="5" type="ORF">RhiirA4_460892</name>
</gene>
<protein>
    <submittedName>
        <fullName evidence="5">RNI-like protein</fullName>
    </submittedName>
</protein>
<feature type="compositionally biased region" description="Acidic residues" evidence="4">
    <location>
        <begin position="343"/>
        <end position="368"/>
    </location>
</feature>
<evidence type="ECO:0000256" key="2">
    <source>
        <dbReference type="ARBA" id="ARBA00022614"/>
    </source>
</evidence>
<dbReference type="VEuPathDB" id="FungiDB:RhiirA1_522881"/>
<organism evidence="5 6">
    <name type="scientific">Rhizophagus irregularis</name>
    <dbReference type="NCBI Taxonomy" id="588596"/>
    <lineage>
        <taxon>Eukaryota</taxon>
        <taxon>Fungi</taxon>
        <taxon>Fungi incertae sedis</taxon>
        <taxon>Mucoromycota</taxon>
        <taxon>Glomeromycotina</taxon>
        <taxon>Glomeromycetes</taxon>
        <taxon>Glomerales</taxon>
        <taxon>Glomeraceae</taxon>
        <taxon>Rhizophagus</taxon>
    </lineage>
</organism>
<dbReference type="InterPro" id="IPR027038">
    <property type="entry name" value="RanGap"/>
</dbReference>
<dbReference type="GO" id="GO:0048471">
    <property type="term" value="C:perinuclear region of cytoplasm"/>
    <property type="evidence" value="ECO:0007669"/>
    <property type="project" value="TreeGrafter"/>
</dbReference>
<dbReference type="VEuPathDB" id="FungiDB:RhiirFUN_018966"/>
<dbReference type="GO" id="GO:0005829">
    <property type="term" value="C:cytosol"/>
    <property type="evidence" value="ECO:0007669"/>
    <property type="project" value="TreeGrafter"/>
</dbReference>
<accession>A0A2I1GHL3</accession>
<dbReference type="PANTHER" id="PTHR24113:SF12">
    <property type="entry name" value="RAN GTPASE-ACTIVATING PROTEIN 1"/>
    <property type="match status" value="1"/>
</dbReference>
<dbReference type="GO" id="GO:0031267">
    <property type="term" value="F:small GTPase binding"/>
    <property type="evidence" value="ECO:0007669"/>
    <property type="project" value="TreeGrafter"/>
</dbReference>
<reference evidence="5 6" key="1">
    <citation type="submission" date="2015-10" db="EMBL/GenBank/DDBJ databases">
        <title>Genome analyses suggest a sexual origin of heterokaryosis in a supposedly ancient asexual fungus.</title>
        <authorList>
            <person name="Ropars J."/>
            <person name="Sedzielewska K."/>
            <person name="Noel J."/>
            <person name="Charron P."/>
            <person name="Farinelli L."/>
            <person name="Marton T."/>
            <person name="Kruger M."/>
            <person name="Pelin A."/>
            <person name="Brachmann A."/>
            <person name="Corradi N."/>
        </authorList>
    </citation>
    <scope>NUCLEOTIDE SEQUENCE [LARGE SCALE GENOMIC DNA]</scope>
    <source>
        <strain evidence="5 6">A4</strain>
    </source>
</reference>
<keyword evidence="3" id="KW-0677">Repeat</keyword>
<dbReference type="AlphaFoldDB" id="A0A2I1GHL3"/>
<keyword evidence="1" id="KW-0343">GTPase activation</keyword>
<dbReference type="PANTHER" id="PTHR24113">
    <property type="entry name" value="RAN GTPASE-ACTIVATING PROTEIN 1"/>
    <property type="match status" value="1"/>
</dbReference>
<dbReference type="SUPFAM" id="SSF52047">
    <property type="entry name" value="RNI-like"/>
    <property type="match status" value="1"/>
</dbReference>
<dbReference type="Proteomes" id="UP000234323">
    <property type="component" value="Unassembled WGS sequence"/>
</dbReference>